<dbReference type="InterPro" id="IPR029759">
    <property type="entry name" value="GPX_AS"/>
</dbReference>
<dbReference type="PRINTS" id="PR01011">
    <property type="entry name" value="GLUTPROXDASE"/>
</dbReference>
<reference evidence="5 6" key="1">
    <citation type="journal article" date="2023" name="Genome Announc.">
        <title>Pan-Genome Analyses of the Genus Cohnella and Proposal of the Novel Species Cohnella silvisoli sp. nov., Isolated from Forest Soil.</title>
        <authorList>
            <person name="Wang C."/>
            <person name="Mao L."/>
            <person name="Bao G."/>
            <person name="Zhu H."/>
        </authorList>
    </citation>
    <scope>NUCLEOTIDE SEQUENCE [LARGE SCALE GENOMIC DNA]</scope>
    <source>
        <strain evidence="5 6">NL03-T5-1</strain>
    </source>
</reference>
<evidence type="ECO:0000256" key="1">
    <source>
        <dbReference type="ARBA" id="ARBA00006926"/>
    </source>
</evidence>
<dbReference type="PIRSF" id="PIRSF000303">
    <property type="entry name" value="Glutathion_perox"/>
    <property type="match status" value="1"/>
</dbReference>
<comment type="caution">
    <text evidence="5">The sequence shown here is derived from an EMBL/GenBank/DDBJ whole genome shotgun (WGS) entry which is preliminary data.</text>
</comment>
<accession>A0ABV1KSG9</accession>
<evidence type="ECO:0000256" key="2">
    <source>
        <dbReference type="ARBA" id="ARBA00022559"/>
    </source>
</evidence>
<dbReference type="PROSITE" id="PS00763">
    <property type="entry name" value="GLUTATHIONE_PEROXID_2"/>
    <property type="match status" value="1"/>
</dbReference>
<dbReference type="InterPro" id="IPR036249">
    <property type="entry name" value="Thioredoxin-like_sf"/>
</dbReference>
<name>A0ABV1KSG9_9BACL</name>
<gene>
    <name evidence="5" type="ORF">QJS35_11570</name>
</gene>
<evidence type="ECO:0000256" key="3">
    <source>
        <dbReference type="ARBA" id="ARBA00023002"/>
    </source>
</evidence>
<organism evidence="5 6">
    <name type="scientific">Cohnella silvisoli</name>
    <dbReference type="NCBI Taxonomy" id="2873699"/>
    <lineage>
        <taxon>Bacteria</taxon>
        <taxon>Bacillati</taxon>
        <taxon>Bacillota</taxon>
        <taxon>Bacilli</taxon>
        <taxon>Bacillales</taxon>
        <taxon>Paenibacillaceae</taxon>
        <taxon>Cohnella</taxon>
    </lineage>
</organism>
<dbReference type="SUPFAM" id="SSF52833">
    <property type="entry name" value="Thioredoxin-like"/>
    <property type="match status" value="1"/>
</dbReference>
<dbReference type="PROSITE" id="PS51355">
    <property type="entry name" value="GLUTATHIONE_PEROXID_3"/>
    <property type="match status" value="1"/>
</dbReference>
<dbReference type="InterPro" id="IPR029760">
    <property type="entry name" value="GPX_CS"/>
</dbReference>
<comment type="similarity">
    <text evidence="1 4">Belongs to the glutathione peroxidase family.</text>
</comment>
<dbReference type="InterPro" id="IPR000889">
    <property type="entry name" value="Glutathione_peroxidase"/>
</dbReference>
<dbReference type="RefSeq" id="WP_232184148.1">
    <property type="nucleotide sequence ID" value="NZ_JAIOAP010000002.1"/>
</dbReference>
<dbReference type="Pfam" id="PF00255">
    <property type="entry name" value="GSHPx"/>
    <property type="match status" value="1"/>
</dbReference>
<proteinExistence type="inferred from homology"/>
<dbReference type="PROSITE" id="PS00460">
    <property type="entry name" value="GLUTATHIONE_PEROXID_1"/>
    <property type="match status" value="1"/>
</dbReference>
<dbReference type="Gene3D" id="3.40.30.10">
    <property type="entry name" value="Glutaredoxin"/>
    <property type="match status" value="1"/>
</dbReference>
<protein>
    <recommendedName>
        <fullName evidence="4">Glutathione peroxidase</fullName>
    </recommendedName>
</protein>
<keyword evidence="6" id="KW-1185">Reference proteome</keyword>
<keyword evidence="2 4" id="KW-0575">Peroxidase</keyword>
<evidence type="ECO:0000313" key="6">
    <source>
        <dbReference type="Proteomes" id="UP001493487"/>
    </source>
</evidence>
<dbReference type="GO" id="GO:0004601">
    <property type="term" value="F:peroxidase activity"/>
    <property type="evidence" value="ECO:0007669"/>
    <property type="project" value="UniProtKB-KW"/>
</dbReference>
<sequence length="161" mass="18146">MSLYDIQVKSIRGESKDLSDYRGKVMLIVNTASKCGFTPQYKGLQRLHETYGGQGLAVLGFPSNQFANQEPDDEATIAQQCELNHGVTFPLHAKIDVKGRGIHPLYKHLTKEAPGFLGLKSIKWNFTKFLIDQNGRVVKRFSPTDTPDKIESQIQKLLNRK</sequence>
<dbReference type="EMBL" id="JASKHM010000006">
    <property type="protein sequence ID" value="MEQ4483034.1"/>
    <property type="molecule type" value="Genomic_DNA"/>
</dbReference>
<dbReference type="PANTHER" id="PTHR11592">
    <property type="entry name" value="GLUTATHIONE PEROXIDASE"/>
    <property type="match status" value="1"/>
</dbReference>
<dbReference type="Proteomes" id="UP001493487">
    <property type="component" value="Unassembled WGS sequence"/>
</dbReference>
<dbReference type="PANTHER" id="PTHR11592:SF78">
    <property type="entry name" value="GLUTATHIONE PEROXIDASE"/>
    <property type="match status" value="1"/>
</dbReference>
<evidence type="ECO:0000256" key="4">
    <source>
        <dbReference type="RuleBase" id="RU000499"/>
    </source>
</evidence>
<evidence type="ECO:0000313" key="5">
    <source>
        <dbReference type="EMBL" id="MEQ4483034.1"/>
    </source>
</evidence>
<keyword evidence="3 4" id="KW-0560">Oxidoreductase</keyword>
<dbReference type="CDD" id="cd00340">
    <property type="entry name" value="GSH_Peroxidase"/>
    <property type="match status" value="1"/>
</dbReference>